<keyword evidence="4" id="KW-0677">Repeat</keyword>
<dbReference type="PANTHER" id="PTHR44835:SF1">
    <property type="entry name" value="PROTEIN O-GLCNAC TRANSFERASE"/>
    <property type="match status" value="1"/>
</dbReference>
<keyword evidence="5" id="KW-0802">TPR repeat</keyword>
<dbReference type="Proteomes" id="UP000002964">
    <property type="component" value="Unassembled WGS sequence"/>
</dbReference>
<dbReference type="GO" id="GO:0016757">
    <property type="term" value="F:glycosyltransferase activity"/>
    <property type="evidence" value="ECO:0007669"/>
    <property type="project" value="UniProtKB-KW"/>
</dbReference>
<dbReference type="Pfam" id="PF13844">
    <property type="entry name" value="Glyco_transf_41"/>
    <property type="match status" value="1"/>
</dbReference>
<sequence length="133" mass="15125">MVPSFHADLLKEYAELDIALDPFPFTGGLTSCEALWMGVPVITWPQARVVSRQTHAVLHQIGLRELSASDADSYVRLARDLAADPVRLHELRQGLRARMQGSRLMDTAGFTRCLEDRLMQPYQEIEREGRRSF</sequence>
<dbReference type="HOGENOM" id="CLU_1905825_0_0_6"/>
<comment type="pathway">
    <text evidence="1">Protein modification; protein glycosylation.</text>
</comment>
<evidence type="ECO:0000256" key="4">
    <source>
        <dbReference type="ARBA" id="ARBA00022737"/>
    </source>
</evidence>
<dbReference type="EMBL" id="JH603170">
    <property type="protein sequence ID" value="EIC19811.1"/>
    <property type="molecule type" value="Genomic_DNA"/>
</dbReference>
<accession>H8Z795</accession>
<dbReference type="InterPro" id="IPR051939">
    <property type="entry name" value="Glycosyltr_41/O-GlcNAc_trsf"/>
</dbReference>
<evidence type="ECO:0000256" key="1">
    <source>
        <dbReference type="ARBA" id="ARBA00004922"/>
    </source>
</evidence>
<keyword evidence="3" id="KW-0808">Transferase</keyword>
<protein>
    <recommendedName>
        <fullName evidence="6">O-GlcNAc transferase C-terminal domain-containing protein</fullName>
    </recommendedName>
</protein>
<reference evidence="7 8" key="2">
    <citation type="submission" date="2011-11" db="EMBL/GenBank/DDBJ databases">
        <authorList>
            <consortium name="US DOE Joint Genome Institute"/>
            <person name="Lucas S."/>
            <person name="Han J."/>
            <person name="Lapidus A."/>
            <person name="Cheng J.-F."/>
            <person name="Goodwin L."/>
            <person name="Pitluck S."/>
            <person name="Peters L."/>
            <person name="Ovchinnikova G."/>
            <person name="Zhang X."/>
            <person name="Detter J.C."/>
            <person name="Han C."/>
            <person name="Tapia R."/>
            <person name="Land M."/>
            <person name="Hauser L."/>
            <person name="Kyrpides N."/>
            <person name="Ivanova N."/>
            <person name="Pagani I."/>
            <person name="Vogl K."/>
            <person name="Liu Z."/>
            <person name="Overmann J."/>
            <person name="Frigaard N.-U."/>
            <person name="Bryant D."/>
            <person name="Woyke T."/>
        </authorList>
    </citation>
    <scope>NUCLEOTIDE SEQUENCE [LARGE SCALE GENOMIC DNA]</scope>
    <source>
        <strain evidence="7 8">970</strain>
    </source>
</reference>
<evidence type="ECO:0000259" key="6">
    <source>
        <dbReference type="Pfam" id="PF13844"/>
    </source>
</evidence>
<dbReference type="AlphaFoldDB" id="H8Z795"/>
<dbReference type="Gene3D" id="3.40.50.2000">
    <property type="entry name" value="Glycogen Phosphorylase B"/>
    <property type="match status" value="1"/>
</dbReference>
<dbReference type="eggNOG" id="COG3914">
    <property type="taxonomic scope" value="Bacteria"/>
</dbReference>
<dbReference type="InterPro" id="IPR029489">
    <property type="entry name" value="OGT/SEC/SPY_C"/>
</dbReference>
<dbReference type="PANTHER" id="PTHR44835">
    <property type="entry name" value="UDP-N-ACETYLGLUCOSAMINE--PEPTIDE N-ACETYLGLUCOSAMINYLTRANSFERASE SPINDLY-RELATED"/>
    <property type="match status" value="1"/>
</dbReference>
<reference evidence="8" key="1">
    <citation type="submission" date="2011-06" db="EMBL/GenBank/DDBJ databases">
        <authorList>
            <consortium name="US DOE Joint Genome Institute (JGI-PGF)"/>
            <person name="Lucas S."/>
            <person name="Han J."/>
            <person name="Lapidus A."/>
            <person name="Cheng J.-F."/>
            <person name="Goodwin L."/>
            <person name="Pitluck S."/>
            <person name="Peters L."/>
            <person name="Land M.L."/>
            <person name="Hauser L."/>
            <person name="Vogl K."/>
            <person name="Liu Z."/>
            <person name="Overmann J."/>
            <person name="Frigaard N.-U."/>
            <person name="Bryant D.A."/>
            <person name="Woyke T.J."/>
        </authorList>
    </citation>
    <scope>NUCLEOTIDE SEQUENCE [LARGE SCALE GENOMIC DNA]</scope>
    <source>
        <strain evidence="8">970</strain>
    </source>
</reference>
<keyword evidence="2" id="KW-0328">Glycosyltransferase</keyword>
<evidence type="ECO:0000313" key="8">
    <source>
        <dbReference type="Proteomes" id="UP000002964"/>
    </source>
</evidence>
<evidence type="ECO:0000256" key="5">
    <source>
        <dbReference type="ARBA" id="ARBA00022803"/>
    </source>
</evidence>
<gene>
    <name evidence="7" type="ORF">Thi970DRAFT_03414</name>
</gene>
<feature type="domain" description="O-GlcNAc transferase C-terminal" evidence="6">
    <location>
        <begin position="17"/>
        <end position="113"/>
    </location>
</feature>
<name>H8Z795_9GAMM</name>
<evidence type="ECO:0000256" key="3">
    <source>
        <dbReference type="ARBA" id="ARBA00022679"/>
    </source>
</evidence>
<organism evidence="7 8">
    <name type="scientific">Thiorhodovibrio frisius</name>
    <dbReference type="NCBI Taxonomy" id="631362"/>
    <lineage>
        <taxon>Bacteria</taxon>
        <taxon>Pseudomonadati</taxon>
        <taxon>Pseudomonadota</taxon>
        <taxon>Gammaproteobacteria</taxon>
        <taxon>Chromatiales</taxon>
        <taxon>Chromatiaceae</taxon>
        <taxon>Thiorhodovibrio</taxon>
    </lineage>
</organism>
<evidence type="ECO:0000313" key="7">
    <source>
        <dbReference type="EMBL" id="EIC19811.1"/>
    </source>
</evidence>
<keyword evidence="8" id="KW-1185">Reference proteome</keyword>
<dbReference type="SUPFAM" id="SSF53756">
    <property type="entry name" value="UDP-Glycosyltransferase/glycogen phosphorylase"/>
    <property type="match status" value="1"/>
</dbReference>
<dbReference type="STRING" id="631362.Thi970DRAFT_03414"/>
<evidence type="ECO:0000256" key="2">
    <source>
        <dbReference type="ARBA" id="ARBA00022676"/>
    </source>
</evidence>
<proteinExistence type="predicted"/>